<dbReference type="Pfam" id="PF00106">
    <property type="entry name" value="adh_short"/>
    <property type="match status" value="1"/>
</dbReference>
<dbReference type="PRINTS" id="PR00080">
    <property type="entry name" value="SDRFAMILY"/>
</dbReference>
<reference evidence="4" key="1">
    <citation type="submission" date="2023-07" db="EMBL/GenBank/DDBJ databases">
        <authorList>
            <person name="Stuckert A."/>
        </authorList>
    </citation>
    <scope>NUCLEOTIDE SEQUENCE</scope>
</reference>
<dbReference type="PANTHER" id="PTHR43391:SF8">
    <property type="entry name" value="RETINOL DEHYDROGENASE 8"/>
    <property type="match status" value="1"/>
</dbReference>
<evidence type="ECO:0000256" key="2">
    <source>
        <dbReference type="ARBA" id="ARBA00023002"/>
    </source>
</evidence>
<dbReference type="EMBL" id="CAUEEQ010079280">
    <property type="protein sequence ID" value="CAJ0968443.1"/>
    <property type="molecule type" value="Genomic_DNA"/>
</dbReference>
<comment type="caution">
    <text evidence="4">The sequence shown here is derived from an EMBL/GenBank/DDBJ whole genome shotgun (WGS) entry which is preliminary data.</text>
</comment>
<dbReference type="SUPFAM" id="SSF51735">
    <property type="entry name" value="NAD(P)-binding Rossmann-fold domains"/>
    <property type="match status" value="2"/>
</dbReference>
<keyword evidence="5" id="KW-1185">Reference proteome</keyword>
<evidence type="ECO:0000313" key="5">
    <source>
        <dbReference type="Proteomes" id="UP001176940"/>
    </source>
</evidence>
<dbReference type="Proteomes" id="UP001176940">
    <property type="component" value="Unassembled WGS sequence"/>
</dbReference>
<keyword evidence="2" id="KW-0560">Oxidoreductase</keyword>
<gene>
    <name evidence="4" type="ORF">RIMI_LOCUS23104859</name>
</gene>
<dbReference type="InterPro" id="IPR020904">
    <property type="entry name" value="Sc_DH/Rdtase_CS"/>
</dbReference>
<evidence type="ECO:0000256" key="1">
    <source>
        <dbReference type="ARBA" id="ARBA00006484"/>
    </source>
</evidence>
<dbReference type="PROSITE" id="PS00061">
    <property type="entry name" value="ADH_SHORT"/>
    <property type="match status" value="1"/>
</dbReference>
<protein>
    <recommendedName>
        <fullName evidence="6">Retinol dehydrogenase</fullName>
    </recommendedName>
</protein>
<accession>A0ABN9MNW1</accession>
<dbReference type="PANTHER" id="PTHR43391">
    <property type="entry name" value="RETINOL DEHYDROGENASE-RELATED"/>
    <property type="match status" value="1"/>
</dbReference>
<dbReference type="InterPro" id="IPR036291">
    <property type="entry name" value="NAD(P)-bd_dom_sf"/>
</dbReference>
<evidence type="ECO:0008006" key="6">
    <source>
        <dbReference type="Google" id="ProtNLM"/>
    </source>
</evidence>
<organism evidence="4 5">
    <name type="scientific">Ranitomeya imitator</name>
    <name type="common">mimic poison frog</name>
    <dbReference type="NCBI Taxonomy" id="111125"/>
    <lineage>
        <taxon>Eukaryota</taxon>
        <taxon>Metazoa</taxon>
        <taxon>Chordata</taxon>
        <taxon>Craniata</taxon>
        <taxon>Vertebrata</taxon>
        <taxon>Euteleostomi</taxon>
        <taxon>Amphibia</taxon>
        <taxon>Batrachia</taxon>
        <taxon>Anura</taxon>
        <taxon>Neobatrachia</taxon>
        <taxon>Hyloidea</taxon>
        <taxon>Dendrobatidae</taxon>
        <taxon>Dendrobatinae</taxon>
        <taxon>Ranitomeya</taxon>
    </lineage>
</organism>
<evidence type="ECO:0000313" key="4">
    <source>
        <dbReference type="EMBL" id="CAJ0968443.1"/>
    </source>
</evidence>
<comment type="similarity">
    <text evidence="1 3">Belongs to the short-chain dehydrogenases/reductases (SDR) family.</text>
</comment>
<dbReference type="Gene3D" id="3.40.50.720">
    <property type="entry name" value="NAD(P)-binding Rossmann-like Domain"/>
    <property type="match status" value="1"/>
</dbReference>
<sequence>MANDGKKTVLITGCSSGIGLKIAVQLAKDPRERYHGEKSQGKLLSPKLRYLASQGNVMRSKKEEEVIGANASVRSPLDLTYPKTQLTAFEEVPALFAVIATMRDLKKSEKLEAEAGASFNKTLVIRQLDVTNDESVKKCVAELPGQTVDVLLNNAGVGQVGPIESFSMEDMRKIFETNFFGVVRLVKELLPSMKKRRSGHIVVISSVMGLQGIVFNDIYAASKFAIEGFCECLAVQLLKFNIFVSLIEPGPVNTEFEMKLMEEVARSDFPGADAETIRYFKEVYLPSAHEIFVTMGQAPDAVAKATVNVIGMQQPVFRHQTNPLYTPLTAMKYADNSGNLSVRTFYNLIFNYGSLFHCSLNLLKCITCNCFRRRVMPV</sequence>
<name>A0ABN9MNW1_9NEOB</name>
<dbReference type="PRINTS" id="PR00081">
    <property type="entry name" value="GDHRDH"/>
</dbReference>
<proteinExistence type="inferred from homology"/>
<evidence type="ECO:0000256" key="3">
    <source>
        <dbReference type="RuleBase" id="RU000363"/>
    </source>
</evidence>
<dbReference type="InterPro" id="IPR002347">
    <property type="entry name" value="SDR_fam"/>
</dbReference>